<organism evidence="2 3">
    <name type="scientific">Vitis vinifera</name>
    <name type="common">Grape</name>
    <dbReference type="NCBI Taxonomy" id="29760"/>
    <lineage>
        <taxon>Eukaryota</taxon>
        <taxon>Viridiplantae</taxon>
        <taxon>Streptophyta</taxon>
        <taxon>Embryophyta</taxon>
        <taxon>Tracheophyta</taxon>
        <taxon>Spermatophyta</taxon>
        <taxon>Magnoliopsida</taxon>
        <taxon>eudicotyledons</taxon>
        <taxon>Gunneridae</taxon>
        <taxon>Pentapetalae</taxon>
        <taxon>rosids</taxon>
        <taxon>Vitales</taxon>
        <taxon>Vitaceae</taxon>
        <taxon>Viteae</taxon>
        <taxon>Vitis</taxon>
    </lineage>
</organism>
<evidence type="ECO:0000313" key="3">
    <source>
        <dbReference type="Proteomes" id="UP001227230"/>
    </source>
</evidence>
<protein>
    <submittedName>
        <fullName evidence="2">Uncharacterized protein</fullName>
    </submittedName>
</protein>
<dbReference type="Proteomes" id="UP001227230">
    <property type="component" value="Chromosome 2"/>
</dbReference>
<name>A0ABY9BJB7_VITVI</name>
<keyword evidence="3" id="KW-1185">Reference proteome</keyword>
<feature type="region of interest" description="Disordered" evidence="1">
    <location>
        <begin position="1"/>
        <end position="27"/>
    </location>
</feature>
<dbReference type="EMBL" id="CP126649">
    <property type="protein sequence ID" value="WJZ82762.1"/>
    <property type="molecule type" value="Genomic_DNA"/>
</dbReference>
<proteinExistence type="predicted"/>
<evidence type="ECO:0000256" key="1">
    <source>
        <dbReference type="SAM" id="MobiDB-lite"/>
    </source>
</evidence>
<gene>
    <name evidence="2" type="ORF">VitviT2T_002492</name>
</gene>
<accession>A0ABY9BJB7</accession>
<sequence>MRARERESEGKGDGDEGDNQAGKRRKRQGNCFRVESKVFEVEVEERRGKTLFFIVESKRGVSSWVQLGPASVRLFLEGLDQCVNNGKEDKWEKGRSYSMVREANKEGCFLRLGVVDAEAEGKGGNGQLWRRLYGI</sequence>
<feature type="compositionally biased region" description="Basic and acidic residues" evidence="1">
    <location>
        <begin position="1"/>
        <end position="14"/>
    </location>
</feature>
<evidence type="ECO:0000313" key="2">
    <source>
        <dbReference type="EMBL" id="WJZ82762.1"/>
    </source>
</evidence>
<reference evidence="2 3" key="1">
    <citation type="journal article" date="2023" name="Hortic Res">
        <title>The complete reference genome for grapevine (Vitis vinifera L.) genetics and breeding.</title>
        <authorList>
            <person name="Shi X."/>
            <person name="Cao S."/>
            <person name="Wang X."/>
            <person name="Huang S."/>
            <person name="Wang Y."/>
            <person name="Liu Z."/>
            <person name="Liu W."/>
            <person name="Leng X."/>
            <person name="Peng Y."/>
            <person name="Wang N."/>
            <person name="Wang Y."/>
            <person name="Ma Z."/>
            <person name="Xu X."/>
            <person name="Zhang F."/>
            <person name="Xue H."/>
            <person name="Zhong H."/>
            <person name="Wang Y."/>
            <person name="Zhang K."/>
            <person name="Velt A."/>
            <person name="Avia K."/>
            <person name="Holtgrawe D."/>
            <person name="Grimplet J."/>
            <person name="Matus J.T."/>
            <person name="Ware D."/>
            <person name="Wu X."/>
            <person name="Wang H."/>
            <person name="Liu C."/>
            <person name="Fang Y."/>
            <person name="Rustenholz C."/>
            <person name="Cheng Z."/>
            <person name="Xiao H."/>
            <person name="Zhou Y."/>
        </authorList>
    </citation>
    <scope>NUCLEOTIDE SEQUENCE [LARGE SCALE GENOMIC DNA]</scope>
    <source>
        <strain evidence="3">cv. Pinot noir / PN40024</strain>
        <tissue evidence="2">Leaf</tissue>
    </source>
</reference>